<name>A0A2G5I3X7_CERBT</name>
<gene>
    <name evidence="2" type="ORF">CB0940_02606</name>
    <name evidence="3" type="ORF">RHO25_004370</name>
</gene>
<reference evidence="2 4" key="1">
    <citation type="submission" date="2015-10" db="EMBL/GenBank/DDBJ databases">
        <title>The cercosporin biosynthetic gene cluster was horizontally transferred to several fungal lineages and shown to be expanded in Cercospora beticola based on microsynteny with recipient genomes.</title>
        <authorList>
            <person name="De Jonge R."/>
            <person name="Ebert M.K."/>
            <person name="Suttle J.C."/>
            <person name="Jurick Ii W.M."/>
            <person name="Secor G.A."/>
            <person name="Thomma B.P."/>
            <person name="Van De Peer Y."/>
            <person name="Bolton M.D."/>
        </authorList>
    </citation>
    <scope>NUCLEOTIDE SEQUENCE [LARGE SCALE GENOMIC DNA]</scope>
    <source>
        <strain evidence="2 4">09-40</strain>
    </source>
</reference>
<feature type="chain" id="PRO_5013747521" evidence="1">
    <location>
        <begin position="21"/>
        <end position="132"/>
    </location>
</feature>
<evidence type="ECO:0000313" key="3">
    <source>
        <dbReference type="EMBL" id="WPA99751.1"/>
    </source>
</evidence>
<dbReference type="AlphaFoldDB" id="A0A2G5I3X7"/>
<dbReference type="Proteomes" id="UP000230605">
    <property type="component" value="Chromosome 3"/>
</dbReference>
<keyword evidence="5" id="KW-1185">Reference proteome</keyword>
<feature type="signal peptide" evidence="1">
    <location>
        <begin position="1"/>
        <end position="20"/>
    </location>
</feature>
<proteinExistence type="predicted"/>
<dbReference type="EMBL" id="LKMD01000101">
    <property type="protein sequence ID" value="PIA99515.1"/>
    <property type="molecule type" value="Genomic_DNA"/>
</dbReference>
<evidence type="ECO:0000313" key="5">
    <source>
        <dbReference type="Proteomes" id="UP001302367"/>
    </source>
</evidence>
<evidence type="ECO:0000256" key="1">
    <source>
        <dbReference type="SAM" id="SignalP"/>
    </source>
</evidence>
<evidence type="ECO:0000313" key="2">
    <source>
        <dbReference type="EMBL" id="PIA99515.1"/>
    </source>
</evidence>
<organism evidence="2 4">
    <name type="scientific">Cercospora beticola</name>
    <name type="common">Sugarbeet leaf spot fungus</name>
    <dbReference type="NCBI Taxonomy" id="122368"/>
    <lineage>
        <taxon>Eukaryota</taxon>
        <taxon>Fungi</taxon>
        <taxon>Dikarya</taxon>
        <taxon>Ascomycota</taxon>
        <taxon>Pezizomycotina</taxon>
        <taxon>Dothideomycetes</taxon>
        <taxon>Dothideomycetidae</taxon>
        <taxon>Mycosphaerellales</taxon>
        <taxon>Mycosphaerellaceae</taxon>
        <taxon>Cercospora</taxon>
    </lineage>
</organism>
<keyword evidence="1" id="KW-0732">Signal</keyword>
<sequence>MTVFGVVRSVIAIAISLATADLDFAKQVREMLDYMKYIDNCDTLGRKTNQSDIHKALVSVYGKILEFYSVALDVLTRRGLKLFLTMIWEKEHLLEIVQDFLKHANNLGRLVNKATLQITIDIKEILTQLEIY</sequence>
<evidence type="ECO:0000313" key="4">
    <source>
        <dbReference type="Proteomes" id="UP000230605"/>
    </source>
</evidence>
<dbReference type="Proteomes" id="UP001302367">
    <property type="component" value="Chromosome 3"/>
</dbReference>
<reference evidence="3 5" key="2">
    <citation type="submission" date="2023-09" db="EMBL/GenBank/DDBJ databases">
        <title>Complete-Gapless Cercospora beticola genome.</title>
        <authorList>
            <person name="Wyatt N.A."/>
            <person name="Spanner R.E."/>
            <person name="Bolton M.D."/>
        </authorList>
    </citation>
    <scope>NUCLEOTIDE SEQUENCE [LARGE SCALE GENOMIC DNA]</scope>
    <source>
        <strain evidence="3">Cb09-40</strain>
    </source>
</reference>
<dbReference type="EMBL" id="CP134186">
    <property type="protein sequence ID" value="WPA99751.1"/>
    <property type="molecule type" value="Genomic_DNA"/>
</dbReference>
<protein>
    <submittedName>
        <fullName evidence="2">Uncharacterized protein</fullName>
    </submittedName>
</protein>
<accession>A0A2G5I3X7</accession>
<dbReference type="OrthoDB" id="62952at2759"/>